<dbReference type="PANTHER" id="PTHR12461">
    <property type="entry name" value="HYPOXIA-INDUCIBLE FACTOR 1 ALPHA INHIBITOR-RELATED"/>
    <property type="match status" value="1"/>
</dbReference>
<name>A0ABZ2K5C1_9BACT</name>
<dbReference type="Pfam" id="PF13621">
    <property type="entry name" value="Cupin_8"/>
    <property type="match status" value="1"/>
</dbReference>
<evidence type="ECO:0000259" key="1">
    <source>
        <dbReference type="PROSITE" id="PS51184"/>
    </source>
</evidence>
<sequence>MKYATNRVERTHGLTADEFHERFLDRNLPIVLTDQVPRWPASRRWSIDYLIEKFGNRPVAANLHDDGMHTGHHVTLRQTTLKSVLMPMPDAPKLHSLVVHVLKLAPYLIPDFSIPTVVSPSEVQSSGFWIKPKTTTSGLHFDHQNGLLGVVRGRKRILMFSPDQVEQMYPCPIRELEDEMKRNWSSIRNVFNPDYERFPRLAEAICHEVILDEGEMLFIPKFWWHAVEHVVDMTISVNFFLRVTESDSFPLFYRDRVFIERLLAAV</sequence>
<dbReference type="SUPFAM" id="SSF51197">
    <property type="entry name" value="Clavaminate synthase-like"/>
    <property type="match status" value="1"/>
</dbReference>
<reference evidence="2 3" key="1">
    <citation type="submission" date="2021-12" db="EMBL/GenBank/DDBJ databases">
        <title>Discovery of the Pendulisporaceae a myxobacterial family with distinct sporulation behavior and unique specialized metabolism.</title>
        <authorList>
            <person name="Garcia R."/>
            <person name="Popoff A."/>
            <person name="Bader C.D."/>
            <person name="Loehr J."/>
            <person name="Walesch S."/>
            <person name="Walt C."/>
            <person name="Boldt J."/>
            <person name="Bunk B."/>
            <person name="Haeckl F.J.F.P.J."/>
            <person name="Gunesch A.P."/>
            <person name="Birkelbach J."/>
            <person name="Nuebel U."/>
            <person name="Pietschmann T."/>
            <person name="Bach T."/>
            <person name="Mueller R."/>
        </authorList>
    </citation>
    <scope>NUCLEOTIDE SEQUENCE [LARGE SCALE GENOMIC DNA]</scope>
    <source>
        <strain evidence="2 3">MSr12523</strain>
    </source>
</reference>
<dbReference type="Proteomes" id="UP001379533">
    <property type="component" value="Chromosome"/>
</dbReference>
<accession>A0ABZ2K5C1</accession>
<evidence type="ECO:0000313" key="3">
    <source>
        <dbReference type="Proteomes" id="UP001379533"/>
    </source>
</evidence>
<gene>
    <name evidence="2" type="ORF">LZC95_43330</name>
</gene>
<protein>
    <submittedName>
        <fullName evidence="2">Cupin-like domain-containing protein</fullName>
    </submittedName>
</protein>
<evidence type="ECO:0000313" key="2">
    <source>
        <dbReference type="EMBL" id="WXA93274.1"/>
    </source>
</evidence>
<keyword evidence="3" id="KW-1185">Reference proteome</keyword>
<dbReference type="SMART" id="SM00558">
    <property type="entry name" value="JmjC"/>
    <property type="match status" value="1"/>
</dbReference>
<dbReference type="PANTHER" id="PTHR12461:SF105">
    <property type="entry name" value="HYPOXIA-INDUCIBLE FACTOR 1-ALPHA INHIBITOR"/>
    <property type="match status" value="1"/>
</dbReference>
<feature type="domain" description="JmjC" evidence="1">
    <location>
        <begin position="89"/>
        <end position="256"/>
    </location>
</feature>
<dbReference type="EMBL" id="CP089982">
    <property type="protein sequence ID" value="WXA93274.1"/>
    <property type="molecule type" value="Genomic_DNA"/>
</dbReference>
<dbReference type="RefSeq" id="WP_394843874.1">
    <property type="nucleotide sequence ID" value="NZ_CP089982.1"/>
</dbReference>
<organism evidence="2 3">
    <name type="scientific">Pendulispora brunnea</name>
    <dbReference type="NCBI Taxonomy" id="2905690"/>
    <lineage>
        <taxon>Bacteria</taxon>
        <taxon>Pseudomonadati</taxon>
        <taxon>Myxococcota</taxon>
        <taxon>Myxococcia</taxon>
        <taxon>Myxococcales</taxon>
        <taxon>Sorangiineae</taxon>
        <taxon>Pendulisporaceae</taxon>
        <taxon>Pendulispora</taxon>
    </lineage>
</organism>
<dbReference type="Gene3D" id="2.60.120.650">
    <property type="entry name" value="Cupin"/>
    <property type="match status" value="1"/>
</dbReference>
<dbReference type="PROSITE" id="PS51184">
    <property type="entry name" value="JMJC"/>
    <property type="match status" value="1"/>
</dbReference>
<dbReference type="InterPro" id="IPR041667">
    <property type="entry name" value="Cupin_8"/>
</dbReference>
<dbReference type="InterPro" id="IPR003347">
    <property type="entry name" value="JmjC_dom"/>
</dbReference>
<proteinExistence type="predicted"/>